<dbReference type="AlphaFoldDB" id="A0A1I8GZG3"/>
<feature type="compositionally biased region" description="Low complexity" evidence="1">
    <location>
        <begin position="24"/>
        <end position="38"/>
    </location>
</feature>
<feature type="compositionally biased region" description="Low complexity" evidence="1">
    <location>
        <begin position="51"/>
        <end position="60"/>
    </location>
</feature>
<dbReference type="WBParaSite" id="maker-uti_cns_0003596-snap-gene-0.6-mRNA-1">
    <property type="protein sequence ID" value="maker-uti_cns_0003596-snap-gene-0.6-mRNA-1"/>
    <property type="gene ID" value="maker-uti_cns_0003596-snap-gene-0.6"/>
</dbReference>
<feature type="compositionally biased region" description="Low complexity" evidence="1">
    <location>
        <begin position="103"/>
        <end position="121"/>
    </location>
</feature>
<sequence>SETKGNGKYFDYLYSPTCQVANKRLQPPTRPLLGTTRPTRMRRPPPAEARSCSSGSSIQEGSSGFYHCATMAIDNSRPSGSARRGGGSRGSLVRFPSIGYLQASAGPAGADADAAGGSYAPVYGKNYSERLPRKVYATRLPTEAAAAEEEPRKPEESSSSSKTLLPKMEVQQQQQQQRGFDPHGYAMLTDPASSTPTGATVA</sequence>
<organism evidence="2 3">
    <name type="scientific">Macrostomum lignano</name>
    <dbReference type="NCBI Taxonomy" id="282301"/>
    <lineage>
        <taxon>Eukaryota</taxon>
        <taxon>Metazoa</taxon>
        <taxon>Spiralia</taxon>
        <taxon>Lophotrochozoa</taxon>
        <taxon>Platyhelminthes</taxon>
        <taxon>Rhabditophora</taxon>
        <taxon>Macrostomorpha</taxon>
        <taxon>Macrostomida</taxon>
        <taxon>Macrostomidae</taxon>
        <taxon>Macrostomum</taxon>
    </lineage>
</organism>
<name>A0A1I8GZG3_9PLAT</name>
<feature type="compositionally biased region" description="Low complexity" evidence="1">
    <location>
        <begin position="157"/>
        <end position="177"/>
    </location>
</feature>
<protein>
    <submittedName>
        <fullName evidence="3">ZM domain-containing protein</fullName>
    </submittedName>
</protein>
<accession>A0A1I8GZG3</accession>
<evidence type="ECO:0000313" key="2">
    <source>
        <dbReference type="Proteomes" id="UP000095280"/>
    </source>
</evidence>
<proteinExistence type="predicted"/>
<feature type="region of interest" description="Disordered" evidence="1">
    <location>
        <begin position="74"/>
        <end position="93"/>
    </location>
</feature>
<feature type="region of interest" description="Disordered" evidence="1">
    <location>
        <begin position="23"/>
        <end position="60"/>
    </location>
</feature>
<reference evidence="3" key="1">
    <citation type="submission" date="2016-11" db="UniProtKB">
        <authorList>
            <consortium name="WormBaseParasite"/>
        </authorList>
    </citation>
    <scope>IDENTIFICATION</scope>
</reference>
<evidence type="ECO:0000313" key="3">
    <source>
        <dbReference type="WBParaSite" id="maker-uti_cns_0003596-snap-gene-0.6-mRNA-1"/>
    </source>
</evidence>
<dbReference type="Proteomes" id="UP000095280">
    <property type="component" value="Unplaced"/>
</dbReference>
<feature type="region of interest" description="Disordered" evidence="1">
    <location>
        <begin position="103"/>
        <end position="124"/>
    </location>
</feature>
<keyword evidence="2" id="KW-1185">Reference proteome</keyword>
<feature type="compositionally biased region" description="Polar residues" evidence="1">
    <location>
        <begin position="191"/>
        <end position="202"/>
    </location>
</feature>
<feature type="region of interest" description="Disordered" evidence="1">
    <location>
        <begin position="138"/>
        <end position="202"/>
    </location>
</feature>
<evidence type="ECO:0000256" key="1">
    <source>
        <dbReference type="SAM" id="MobiDB-lite"/>
    </source>
</evidence>